<reference evidence="4" key="1">
    <citation type="journal article" date="2005" name="Genome Res.">
        <title>Sequence, annotation, and analysis of synteny between rice chromosome 3 and diverged grass species.</title>
        <authorList>
            <consortium name="Rice Chromosome 3 Sequencing Consortium"/>
            <person name="Buell C.R."/>
            <person name="Yuan Q."/>
            <person name="Ouyang S."/>
            <person name="Liu J."/>
            <person name="Zhu W."/>
            <person name="Wang A."/>
            <person name="Maiti R."/>
            <person name="Haas B."/>
            <person name="Wortman J."/>
            <person name="Pertea M."/>
            <person name="Jones K.M."/>
            <person name="Kim M."/>
            <person name="Overton L."/>
            <person name="Tsitrin T."/>
            <person name="Fadrosh D."/>
            <person name="Bera J."/>
            <person name="Weaver B."/>
            <person name="Jin S."/>
            <person name="Johri S."/>
            <person name="Reardon M."/>
            <person name="Webb K."/>
            <person name="Hill J."/>
            <person name="Moffat K."/>
            <person name="Tallon L."/>
            <person name="Van Aken S."/>
            <person name="Lewis M."/>
            <person name="Utterback T."/>
            <person name="Feldblyum T."/>
            <person name="Zismann V."/>
            <person name="Iobst S."/>
            <person name="Hsiao J."/>
            <person name="de Vazeille A.R."/>
            <person name="Salzberg S.L."/>
            <person name="White O."/>
            <person name="Fraser C."/>
            <person name="Yu Y."/>
            <person name="Kim H."/>
            <person name="Rambo T."/>
            <person name="Currie J."/>
            <person name="Collura K."/>
            <person name="Kernodle-Thompson S."/>
            <person name="Wei F."/>
            <person name="Kudrna K."/>
            <person name="Ammiraju J.S."/>
            <person name="Luo M."/>
            <person name="Goicoechea J.L."/>
            <person name="Wing R.A."/>
            <person name="Henry D."/>
            <person name="Oates R."/>
            <person name="Palmer M."/>
            <person name="Pries G."/>
            <person name="Saski C."/>
            <person name="Simmons J."/>
            <person name="Soderlund C."/>
            <person name="Nelson W."/>
            <person name="de la Bastide M."/>
            <person name="Spiegel L."/>
            <person name="Nascimento L."/>
            <person name="Huang E."/>
            <person name="Preston R."/>
            <person name="Zutavern T."/>
            <person name="Palmer L."/>
            <person name="O'Shaughnessy A."/>
            <person name="Dike S."/>
            <person name="McCombie W.R."/>
            <person name="Minx P."/>
            <person name="Cordum H."/>
            <person name="Wilson R."/>
            <person name="Jin W."/>
            <person name="Lee H.R."/>
            <person name="Jiang J."/>
            <person name="Jackson S."/>
        </authorList>
    </citation>
    <scope>NUCLEOTIDE SEQUENCE [LARGE SCALE GENOMIC DNA]</scope>
</reference>
<name>Q10P07_ORYSJ</name>
<dbReference type="Pfam" id="PF04195">
    <property type="entry name" value="Transposase_28"/>
    <property type="match status" value="1"/>
</dbReference>
<sequence>MDLGKSASTSATLKKLQEDGALPSRGTMEREAGGTNPQPILGRMVAIEDYVLCGFLPPPSEFLLLVLNFYGISRLHLNPNSIAFLSIFVHLCEAYIGVEPFLDLFRFYYELRWMESNRVSGCVGFRLRDGLKSRYIPFQWPSSRSKWRNMWFYLEIKDSNPVFVVPEDQPDKIPSWTAKPPLTPSLQSFIDIIDDLQERGLLGYEVVADFVGLSGETVERRIGQVMINGPTTTSDIPVPLCEKGAAERDEAINVASSLKVKVVKEASDSATTSGGNVPTKPRKFSSVIRQRRKASTPSASDASPPPPRRQRIVTIGEKEARAKAARAKSGGASSASPVVASTDVVPAAGSREATPSGPVSNPAAGRDLPATVLTWEELQVEMGRLLEAGARGIGREIAEARSEAATANARADRLVCELAKAREDLTKMRELAAGNERQRKGLEDRMSELGNNLSEIRGSLRVTYTGLHQLTGECGVTSTIPANPDEFSLTSLAELATAMGEIPSKHAARIAEETSNGIYTGACHVLACVRLSRPELDLREILDQGAASDTRKERGQPESLAVIPVLELEPYVSPDHVDQPLDIEGRMATTASDLEGALASQDRRIQYWKTKFEVAELERTMLAVKKEQVVETLRGREVWFNSYLKSCCTSMARVCRELRVVRGDPEESAAGYISWLNGACAQLDGISKRIDEALKQECRRSSRYAGGHVLACLRDHRPHLDLEYLREGFARSRRTPAEIDHLARSMSPLAEKIFQSMDWCWPSW</sequence>
<feature type="domain" description="Transposase (putative) gypsy type" evidence="3">
    <location>
        <begin position="47"/>
        <end position="112"/>
    </location>
</feature>
<feature type="region of interest" description="Disordered" evidence="2">
    <location>
        <begin position="266"/>
        <end position="339"/>
    </location>
</feature>
<dbReference type="InterPro" id="IPR007321">
    <property type="entry name" value="Transposase_28"/>
</dbReference>
<evidence type="ECO:0000259" key="3">
    <source>
        <dbReference type="Pfam" id="PF04195"/>
    </source>
</evidence>
<accession>Q10P07</accession>
<proteinExistence type="predicted"/>
<dbReference type="PANTHER" id="PTHR33026">
    <property type="entry name" value="OS06G0360600 PROTEIN"/>
    <property type="match status" value="1"/>
</dbReference>
<feature type="compositionally biased region" description="Low complexity" evidence="2">
    <location>
        <begin position="327"/>
        <end position="339"/>
    </location>
</feature>
<dbReference type="PANTHER" id="PTHR33026:SF7">
    <property type="entry name" value="OS03G0100275 PROTEIN"/>
    <property type="match status" value="1"/>
</dbReference>
<dbReference type="AlphaFoldDB" id="Q10P07"/>
<gene>
    <name evidence="4" type="ordered locus">LOC_Os03g14750</name>
</gene>
<dbReference type="EMBL" id="DP000009">
    <property type="protein sequence ID" value="ABF94997.1"/>
    <property type="molecule type" value="Genomic_DNA"/>
</dbReference>
<evidence type="ECO:0000256" key="1">
    <source>
        <dbReference type="SAM" id="Coils"/>
    </source>
</evidence>
<feature type="coiled-coil region" evidence="1">
    <location>
        <begin position="397"/>
        <end position="452"/>
    </location>
</feature>
<organism evidence="4">
    <name type="scientific">Oryza sativa subsp. japonica</name>
    <name type="common">Rice</name>
    <dbReference type="NCBI Taxonomy" id="39947"/>
    <lineage>
        <taxon>Eukaryota</taxon>
        <taxon>Viridiplantae</taxon>
        <taxon>Streptophyta</taxon>
        <taxon>Embryophyta</taxon>
        <taxon>Tracheophyta</taxon>
        <taxon>Spermatophyta</taxon>
        <taxon>Magnoliopsida</taxon>
        <taxon>Liliopsida</taxon>
        <taxon>Poales</taxon>
        <taxon>Poaceae</taxon>
        <taxon>BOP clade</taxon>
        <taxon>Oryzoideae</taxon>
        <taxon>Oryzeae</taxon>
        <taxon>Oryzinae</taxon>
        <taxon>Oryza</taxon>
        <taxon>Oryza sativa</taxon>
    </lineage>
</organism>
<evidence type="ECO:0000313" key="4">
    <source>
        <dbReference type="EMBL" id="ABF94997.1"/>
    </source>
</evidence>
<evidence type="ECO:0000256" key="2">
    <source>
        <dbReference type="SAM" id="MobiDB-lite"/>
    </source>
</evidence>
<reference evidence="4" key="2">
    <citation type="submission" date="2006-06" db="EMBL/GenBank/DDBJ databases">
        <authorList>
            <person name="Buell R."/>
            <person name="Wing R.A."/>
            <person name="McCombie W.A."/>
            <person name="Ouyang S."/>
        </authorList>
    </citation>
    <scope>NUCLEOTIDE SEQUENCE</scope>
</reference>
<protein>
    <submittedName>
        <fullName evidence="4">Retrotransposon protein, putative, unclassified</fullName>
    </submittedName>
</protein>
<keyword evidence="1" id="KW-0175">Coiled coil</keyword>